<evidence type="ECO:0000256" key="2">
    <source>
        <dbReference type="ARBA" id="ARBA00008072"/>
    </source>
</evidence>
<organism evidence="8 9">
    <name type="scientific">Marasmiellus scandens</name>
    <dbReference type="NCBI Taxonomy" id="2682957"/>
    <lineage>
        <taxon>Eukaryota</taxon>
        <taxon>Fungi</taxon>
        <taxon>Dikarya</taxon>
        <taxon>Basidiomycota</taxon>
        <taxon>Agaricomycotina</taxon>
        <taxon>Agaricomycetes</taxon>
        <taxon>Agaricomycetidae</taxon>
        <taxon>Agaricales</taxon>
        <taxon>Marasmiineae</taxon>
        <taxon>Omphalotaceae</taxon>
        <taxon>Marasmiellus</taxon>
    </lineage>
</organism>
<gene>
    <name evidence="8" type="ORF">VKT23_011997</name>
</gene>
<keyword evidence="3" id="KW-0479">Metal-binding</keyword>
<evidence type="ECO:0000259" key="6">
    <source>
        <dbReference type="Pfam" id="PF00107"/>
    </source>
</evidence>
<feature type="domain" description="Alcohol dehydrogenase-like C-terminal" evidence="6">
    <location>
        <begin position="162"/>
        <end position="284"/>
    </location>
</feature>
<dbReference type="InterPro" id="IPR013149">
    <property type="entry name" value="ADH-like_C"/>
</dbReference>
<keyword evidence="4" id="KW-0862">Zinc</keyword>
<accession>A0ABR1JCK9</accession>
<keyword evidence="9" id="KW-1185">Reference proteome</keyword>
<dbReference type="Proteomes" id="UP001498398">
    <property type="component" value="Unassembled WGS sequence"/>
</dbReference>
<dbReference type="PANTHER" id="PTHR42940">
    <property type="entry name" value="ALCOHOL DEHYDROGENASE 1-RELATED"/>
    <property type="match status" value="1"/>
</dbReference>
<proteinExistence type="inferred from homology"/>
<dbReference type="Pfam" id="PF08240">
    <property type="entry name" value="ADH_N"/>
    <property type="match status" value="1"/>
</dbReference>
<evidence type="ECO:0000256" key="1">
    <source>
        <dbReference type="ARBA" id="ARBA00001947"/>
    </source>
</evidence>
<dbReference type="Gene3D" id="3.90.180.10">
    <property type="entry name" value="Medium-chain alcohol dehydrogenases, catalytic domain"/>
    <property type="match status" value="1"/>
</dbReference>
<dbReference type="Pfam" id="PF00107">
    <property type="entry name" value="ADH_zinc_N"/>
    <property type="match status" value="1"/>
</dbReference>
<comment type="similarity">
    <text evidence="2">Belongs to the zinc-containing alcohol dehydrogenase family.</text>
</comment>
<dbReference type="SUPFAM" id="SSF51735">
    <property type="entry name" value="NAD(P)-binding Rossmann-fold domains"/>
    <property type="match status" value="1"/>
</dbReference>
<evidence type="ECO:0000256" key="4">
    <source>
        <dbReference type="ARBA" id="ARBA00022833"/>
    </source>
</evidence>
<dbReference type="EMBL" id="JBANRG010000027">
    <property type="protein sequence ID" value="KAK7453319.1"/>
    <property type="molecule type" value="Genomic_DNA"/>
</dbReference>
<evidence type="ECO:0000313" key="8">
    <source>
        <dbReference type="EMBL" id="KAK7453319.1"/>
    </source>
</evidence>
<keyword evidence="5" id="KW-0560">Oxidoreductase</keyword>
<evidence type="ECO:0000259" key="7">
    <source>
        <dbReference type="Pfam" id="PF08240"/>
    </source>
</evidence>
<dbReference type="InterPro" id="IPR036291">
    <property type="entry name" value="NAD(P)-bd_dom_sf"/>
</dbReference>
<dbReference type="SUPFAM" id="SSF50129">
    <property type="entry name" value="GroES-like"/>
    <property type="match status" value="1"/>
</dbReference>
<protein>
    <recommendedName>
        <fullName evidence="10">GroES-like protein</fullName>
    </recommendedName>
</protein>
<reference evidence="8 9" key="1">
    <citation type="submission" date="2024-01" db="EMBL/GenBank/DDBJ databases">
        <title>A draft genome for the cacao thread blight pathogen Marasmiellus scandens.</title>
        <authorList>
            <person name="Baruah I.K."/>
            <person name="Leung J."/>
            <person name="Bukari Y."/>
            <person name="Amoako-Attah I."/>
            <person name="Meinhardt L.W."/>
            <person name="Bailey B.A."/>
            <person name="Cohen S.P."/>
        </authorList>
    </citation>
    <scope>NUCLEOTIDE SEQUENCE [LARGE SCALE GENOMIC DNA]</scope>
    <source>
        <strain evidence="8 9">GH-19</strain>
    </source>
</reference>
<evidence type="ECO:0000256" key="3">
    <source>
        <dbReference type="ARBA" id="ARBA00022723"/>
    </source>
</evidence>
<name>A0ABR1JCK9_9AGAR</name>
<feature type="domain" description="Alcohol dehydrogenase-like N-terminal" evidence="7">
    <location>
        <begin position="6"/>
        <end position="119"/>
    </location>
</feature>
<sequence>MRPPRPSEILIKVLASGICHSDHFIHDGVWPGLQYPRISGHEIVGRIAAVGLDNLNNDQFRVGALVGVGWNGGFCRKCNYCQEGEFWACKNGDVTGFTYDGGHAEYVHVLETAIVPFPEEILQDYTYAELAPLCCAGVTVFDAIRTSKFSPGDICLVQGIGGLGHLAIQYAAKFGLKVYAVSSGSSKKDLALSMGASEYIDSSTTDVVEYMQELGGAPLIICTAPYAASISKIIHAVAKNGMITLVSGAVDEPITVWNLPLNIARATIRGYACGYCKDTEACIKFSMNKEVRAVVQTFKMEEFPEAYNSVMDNEARFRNVIVFPEN</sequence>
<dbReference type="InterPro" id="IPR011032">
    <property type="entry name" value="GroES-like_sf"/>
</dbReference>
<evidence type="ECO:0008006" key="10">
    <source>
        <dbReference type="Google" id="ProtNLM"/>
    </source>
</evidence>
<dbReference type="InterPro" id="IPR013154">
    <property type="entry name" value="ADH-like_N"/>
</dbReference>
<comment type="cofactor">
    <cofactor evidence="1">
        <name>Zn(2+)</name>
        <dbReference type="ChEBI" id="CHEBI:29105"/>
    </cofactor>
</comment>
<evidence type="ECO:0000313" key="9">
    <source>
        <dbReference type="Proteomes" id="UP001498398"/>
    </source>
</evidence>
<dbReference type="Gene3D" id="3.40.50.720">
    <property type="entry name" value="NAD(P)-binding Rossmann-like Domain"/>
    <property type="match status" value="1"/>
</dbReference>
<evidence type="ECO:0000256" key="5">
    <source>
        <dbReference type="ARBA" id="ARBA00023002"/>
    </source>
</evidence>
<dbReference type="PANTHER" id="PTHR42940:SF7">
    <property type="entry name" value="ALCOHOL DEHYDROGENASE-LIKE N-TERMINAL DOMAIN-CONTAINING PROTEIN"/>
    <property type="match status" value="1"/>
</dbReference>
<comment type="caution">
    <text evidence="8">The sequence shown here is derived from an EMBL/GenBank/DDBJ whole genome shotgun (WGS) entry which is preliminary data.</text>
</comment>